<dbReference type="InterPro" id="IPR001375">
    <property type="entry name" value="Peptidase_S9_cat"/>
</dbReference>
<dbReference type="SUPFAM" id="SSF82171">
    <property type="entry name" value="DPP6 N-terminal domain-like"/>
    <property type="match status" value="1"/>
</dbReference>
<dbReference type="GO" id="GO:0004252">
    <property type="term" value="F:serine-type endopeptidase activity"/>
    <property type="evidence" value="ECO:0007669"/>
    <property type="project" value="TreeGrafter"/>
</dbReference>
<feature type="domain" description="Peptidase S9 prolyl oligopeptidase catalytic" evidence="4">
    <location>
        <begin position="438"/>
        <end position="638"/>
    </location>
</feature>
<dbReference type="InterPro" id="IPR029058">
    <property type="entry name" value="AB_hydrolase_fold"/>
</dbReference>
<organism evidence="5">
    <name type="scientific">uncultured Thermomicrobiales bacterium</name>
    <dbReference type="NCBI Taxonomy" id="1645740"/>
    <lineage>
        <taxon>Bacteria</taxon>
        <taxon>Pseudomonadati</taxon>
        <taxon>Thermomicrobiota</taxon>
        <taxon>Thermomicrobia</taxon>
        <taxon>Thermomicrobiales</taxon>
        <taxon>environmental samples</taxon>
    </lineage>
</organism>
<evidence type="ECO:0000256" key="2">
    <source>
        <dbReference type="ARBA" id="ARBA00022825"/>
    </source>
</evidence>
<keyword evidence="2" id="KW-0720">Serine protease</keyword>
<evidence type="ECO:0000256" key="3">
    <source>
        <dbReference type="SAM" id="MobiDB-lite"/>
    </source>
</evidence>
<feature type="compositionally biased region" description="Basic and acidic residues" evidence="3">
    <location>
        <begin position="17"/>
        <end position="29"/>
    </location>
</feature>
<keyword evidence="1" id="KW-0378">Hydrolase</keyword>
<dbReference type="Gene3D" id="2.120.10.30">
    <property type="entry name" value="TolB, C-terminal domain"/>
    <property type="match status" value="3"/>
</dbReference>
<evidence type="ECO:0000313" key="5">
    <source>
        <dbReference type="EMBL" id="CAA9533044.1"/>
    </source>
</evidence>
<dbReference type="InterPro" id="IPR011042">
    <property type="entry name" value="6-blade_b-propeller_TolB-like"/>
</dbReference>
<protein>
    <recommendedName>
        <fullName evidence="4">Peptidase S9 prolyl oligopeptidase catalytic domain-containing protein</fullName>
    </recommendedName>
</protein>
<evidence type="ECO:0000256" key="1">
    <source>
        <dbReference type="ARBA" id="ARBA00022801"/>
    </source>
</evidence>
<evidence type="ECO:0000259" key="4">
    <source>
        <dbReference type="Pfam" id="PF00326"/>
    </source>
</evidence>
<dbReference type="GO" id="GO:0006508">
    <property type="term" value="P:proteolysis"/>
    <property type="evidence" value="ECO:0007669"/>
    <property type="project" value="InterPro"/>
</dbReference>
<feature type="region of interest" description="Disordered" evidence="3">
    <location>
        <begin position="1"/>
        <end position="29"/>
    </location>
</feature>
<dbReference type="PANTHER" id="PTHR42776">
    <property type="entry name" value="SERINE PEPTIDASE S9 FAMILY MEMBER"/>
    <property type="match status" value="1"/>
</dbReference>
<dbReference type="Pfam" id="PF07676">
    <property type="entry name" value="PD40"/>
    <property type="match status" value="3"/>
</dbReference>
<dbReference type="EMBL" id="CADCWF010000001">
    <property type="protein sequence ID" value="CAA9533044.1"/>
    <property type="molecule type" value="Genomic_DNA"/>
</dbReference>
<dbReference type="AlphaFoldDB" id="A0A6J4TUY1"/>
<proteinExistence type="predicted"/>
<keyword evidence="2" id="KW-0645">Protease</keyword>
<dbReference type="Gene3D" id="3.40.50.1820">
    <property type="entry name" value="alpha/beta hydrolase"/>
    <property type="match status" value="1"/>
</dbReference>
<dbReference type="Pfam" id="PF00326">
    <property type="entry name" value="Peptidase_S9"/>
    <property type="match status" value="1"/>
</dbReference>
<accession>A0A6J4TUY1</accession>
<dbReference type="PANTHER" id="PTHR42776:SF27">
    <property type="entry name" value="DIPEPTIDYL PEPTIDASE FAMILY MEMBER 6"/>
    <property type="match status" value="1"/>
</dbReference>
<name>A0A6J4TUY1_9BACT</name>
<gene>
    <name evidence="5" type="ORF">AVDCRST_MAG59-38</name>
</gene>
<sequence length="640" mass="68698">MSEPVLAAARPLTPEELADREVPAEPRISPDGRSVVFVVATAGQQGEHPQSALWISRDGAPVRKLTAGVFEDRAPRWSPDGSKLLFLSDRVERGKEKGLYVLPMDGGEALQLGDLAGKLEAPAWSPDGATVAVLRTDPTPEARTKREEERDDAVEVDADPRFTRLWAIDAASGKARCLTTGEREVRSFCWLPDGSGLVAATTALPGWNERYSGAELRVVPASGGRSRPIAAFPLLPGDPVVVGEAVVVPGEGGRPDPAVGVSIVDLAGSNPRNLLPGWEGEVSEVAALPGRPDVVAFHAVQGVHGGIFSLQLADGWPEPITPEPIRDRGSVERGATFSADGNRVAFVWSDGSTPEEVWIGDVGGPAAPLTSFGESFAGRLQPVETVRWVADDGVEIEGLLTYPAGYEEGTRYPLVVEVHGGPSWQWEDRVMLEWHDWAQMLASNGIAVLLPNPRGSTGRGAEFARLLQDDVGGGESQDLIAGTEAMVARGIADADRLGIGGWSWGGYLTAKTTTRTGMFKAAVNGAGVANNVSDHAQGDIPAANLLYFAGEPYHHPDAYWAASPVRYAANVTTPTLILHGDADARVHPGQGMEWHRALKTLGVPVEFVRYPREAHPIKERAHQIDLMRRVLAWYRRWLVT</sequence>
<dbReference type="InterPro" id="IPR011659">
    <property type="entry name" value="WD40"/>
</dbReference>
<dbReference type="SUPFAM" id="SSF53474">
    <property type="entry name" value="alpha/beta-Hydrolases"/>
    <property type="match status" value="1"/>
</dbReference>
<reference evidence="5" key="1">
    <citation type="submission" date="2020-02" db="EMBL/GenBank/DDBJ databases">
        <authorList>
            <person name="Meier V. D."/>
        </authorList>
    </citation>
    <scope>NUCLEOTIDE SEQUENCE</scope>
    <source>
        <strain evidence="5">AVDCRST_MAG59</strain>
    </source>
</reference>